<reference evidence="2" key="2">
    <citation type="journal article" date="2024" name="Plant">
        <title>Genomic evolution and insights into agronomic trait innovations of Sesamum species.</title>
        <authorList>
            <person name="Miao H."/>
            <person name="Wang L."/>
            <person name="Qu L."/>
            <person name="Liu H."/>
            <person name="Sun Y."/>
            <person name="Le M."/>
            <person name="Wang Q."/>
            <person name="Wei S."/>
            <person name="Zheng Y."/>
            <person name="Lin W."/>
            <person name="Duan Y."/>
            <person name="Cao H."/>
            <person name="Xiong S."/>
            <person name="Wang X."/>
            <person name="Wei L."/>
            <person name="Li C."/>
            <person name="Ma Q."/>
            <person name="Ju M."/>
            <person name="Zhao R."/>
            <person name="Li G."/>
            <person name="Mu C."/>
            <person name="Tian Q."/>
            <person name="Mei H."/>
            <person name="Zhang T."/>
            <person name="Gao T."/>
            <person name="Zhang H."/>
        </authorList>
    </citation>
    <scope>NUCLEOTIDE SEQUENCE</scope>
    <source>
        <strain evidence="2">G02</strain>
    </source>
</reference>
<dbReference type="SUPFAM" id="SSF52047">
    <property type="entry name" value="RNI-like"/>
    <property type="match status" value="1"/>
</dbReference>
<dbReference type="InterPro" id="IPR006566">
    <property type="entry name" value="FBD"/>
</dbReference>
<name>A0AAW2SJ83_SESRA</name>
<dbReference type="InterPro" id="IPR032675">
    <property type="entry name" value="LRR_dom_sf"/>
</dbReference>
<accession>A0AAW2SJ83</accession>
<dbReference type="Gene3D" id="3.80.10.10">
    <property type="entry name" value="Ribonuclease Inhibitor"/>
    <property type="match status" value="1"/>
</dbReference>
<sequence length="265" mass="29996">MSLPPAFKGFSRLLRLDLNSVLIAPAELKKLISKCPMLEYVDLHNLDREAEKLEIDASNLKYFSFFGSFNLICFKNASRLTKMSMTCFIDEKLDYDMFEDYAIFDPYESDGNLIEVLGQLSYLKSNGRFLKFLARGGVSWKLPTNLSHLTDLCLSSFRFQCIAQVMCALCLIRSSPNLQSLEIIICRFSGLEPEMEFVKHLLSAATALRKLEIGSNYAAKTGKGSKMLKELVSFCLASPKATDHISRSPLPIKWFHLKLTCCLEI</sequence>
<feature type="domain" description="FBD" evidence="1">
    <location>
        <begin position="170"/>
        <end position="246"/>
    </location>
</feature>
<proteinExistence type="predicted"/>
<dbReference type="AlphaFoldDB" id="A0AAW2SJ83"/>
<organism evidence="2">
    <name type="scientific">Sesamum radiatum</name>
    <name type="common">Black benniseed</name>
    <dbReference type="NCBI Taxonomy" id="300843"/>
    <lineage>
        <taxon>Eukaryota</taxon>
        <taxon>Viridiplantae</taxon>
        <taxon>Streptophyta</taxon>
        <taxon>Embryophyta</taxon>
        <taxon>Tracheophyta</taxon>
        <taxon>Spermatophyta</taxon>
        <taxon>Magnoliopsida</taxon>
        <taxon>eudicotyledons</taxon>
        <taxon>Gunneridae</taxon>
        <taxon>Pentapetalae</taxon>
        <taxon>asterids</taxon>
        <taxon>lamiids</taxon>
        <taxon>Lamiales</taxon>
        <taxon>Pedaliaceae</taxon>
        <taxon>Sesamum</taxon>
    </lineage>
</organism>
<reference evidence="2" key="1">
    <citation type="submission" date="2020-06" db="EMBL/GenBank/DDBJ databases">
        <authorList>
            <person name="Li T."/>
            <person name="Hu X."/>
            <person name="Zhang T."/>
            <person name="Song X."/>
            <person name="Zhang H."/>
            <person name="Dai N."/>
            <person name="Sheng W."/>
            <person name="Hou X."/>
            <person name="Wei L."/>
        </authorList>
    </citation>
    <scope>NUCLEOTIDE SEQUENCE</scope>
    <source>
        <strain evidence="2">G02</strain>
        <tissue evidence="2">Leaf</tissue>
    </source>
</reference>
<dbReference type="SMART" id="SM00579">
    <property type="entry name" value="FBD"/>
    <property type="match status" value="1"/>
</dbReference>
<dbReference type="InterPro" id="IPR055411">
    <property type="entry name" value="LRR_FXL15/At3g58940/PEG3-like"/>
</dbReference>
<dbReference type="InterPro" id="IPR050232">
    <property type="entry name" value="FBL13/AtMIF1-like"/>
</dbReference>
<protein>
    <recommendedName>
        <fullName evidence="1">FBD domain-containing protein</fullName>
    </recommendedName>
</protein>
<evidence type="ECO:0000259" key="1">
    <source>
        <dbReference type="SMART" id="SM00579"/>
    </source>
</evidence>
<gene>
    <name evidence="2" type="ORF">Sradi_2438000</name>
</gene>
<dbReference type="Pfam" id="PF24758">
    <property type="entry name" value="LRR_At5g56370"/>
    <property type="match status" value="1"/>
</dbReference>
<dbReference type="EMBL" id="JACGWJ010000010">
    <property type="protein sequence ID" value="KAL0392152.1"/>
    <property type="molecule type" value="Genomic_DNA"/>
</dbReference>
<comment type="caution">
    <text evidence="2">The sequence shown here is derived from an EMBL/GenBank/DDBJ whole genome shotgun (WGS) entry which is preliminary data.</text>
</comment>
<evidence type="ECO:0000313" key="2">
    <source>
        <dbReference type="EMBL" id="KAL0392152.1"/>
    </source>
</evidence>
<dbReference type="PANTHER" id="PTHR31900:SF27">
    <property type="entry name" value="FBD DOMAIN-CONTAINING PROTEIN"/>
    <property type="match status" value="1"/>
</dbReference>
<dbReference type="PANTHER" id="PTHR31900">
    <property type="entry name" value="F-BOX/RNI SUPERFAMILY PROTEIN-RELATED"/>
    <property type="match status" value="1"/>
</dbReference>